<comment type="caution">
    <text evidence="4">The sequence shown here is derived from an EMBL/GenBank/DDBJ whole genome shotgun (WGS) entry which is preliminary data.</text>
</comment>
<dbReference type="SUPFAM" id="SSF103473">
    <property type="entry name" value="MFS general substrate transporter"/>
    <property type="match status" value="1"/>
</dbReference>
<dbReference type="Proteomes" id="UP000265618">
    <property type="component" value="Unassembled WGS sequence"/>
</dbReference>
<keyword evidence="2" id="KW-0812">Transmembrane</keyword>
<dbReference type="GO" id="GO:0016020">
    <property type="term" value="C:membrane"/>
    <property type="evidence" value="ECO:0007669"/>
    <property type="project" value="UniProtKB-SubCell"/>
</dbReference>
<dbReference type="InterPro" id="IPR036259">
    <property type="entry name" value="MFS_trans_sf"/>
</dbReference>
<accession>A0A9K3GNN6</accession>
<dbReference type="AlphaFoldDB" id="A0A9K3GNN6"/>
<reference evidence="4 5" key="1">
    <citation type="journal article" date="2018" name="PLoS ONE">
        <title>The draft genome of Kipferlia bialata reveals reductive genome evolution in fornicate parasites.</title>
        <authorList>
            <person name="Tanifuji G."/>
            <person name="Takabayashi S."/>
            <person name="Kume K."/>
            <person name="Takagi M."/>
            <person name="Nakayama T."/>
            <person name="Kamikawa R."/>
            <person name="Inagaki Y."/>
            <person name="Hashimoto T."/>
        </authorList>
    </citation>
    <scope>NUCLEOTIDE SEQUENCE [LARGE SCALE GENOMIC DNA]</scope>
    <source>
        <strain evidence="4">NY0173</strain>
    </source>
</reference>
<comment type="subcellular location">
    <subcellularLocation>
        <location evidence="1">Membrane</location>
        <topology evidence="1">Multi-pass membrane protein</topology>
    </subcellularLocation>
</comment>
<dbReference type="EMBL" id="BDIP01005207">
    <property type="protein sequence ID" value="GIQ89593.1"/>
    <property type="molecule type" value="Genomic_DNA"/>
</dbReference>
<feature type="transmembrane region" description="Helical" evidence="2">
    <location>
        <begin position="82"/>
        <end position="101"/>
    </location>
</feature>
<protein>
    <recommendedName>
        <fullName evidence="3">Major facilitator superfamily (MFS) profile domain-containing protein</fullName>
    </recommendedName>
</protein>
<dbReference type="Gene3D" id="1.20.1250.20">
    <property type="entry name" value="MFS general substrate transporter like domains"/>
    <property type="match status" value="1"/>
</dbReference>
<evidence type="ECO:0000259" key="3">
    <source>
        <dbReference type="PROSITE" id="PS50850"/>
    </source>
</evidence>
<organism evidence="4 5">
    <name type="scientific">Kipferlia bialata</name>
    <dbReference type="NCBI Taxonomy" id="797122"/>
    <lineage>
        <taxon>Eukaryota</taxon>
        <taxon>Metamonada</taxon>
        <taxon>Carpediemonas-like organisms</taxon>
        <taxon>Kipferlia</taxon>
    </lineage>
</organism>
<feature type="domain" description="Major facilitator superfamily (MFS) profile" evidence="3">
    <location>
        <begin position="13"/>
        <end position="105"/>
    </location>
</feature>
<name>A0A9K3GNN6_9EUKA</name>
<evidence type="ECO:0000313" key="5">
    <source>
        <dbReference type="Proteomes" id="UP000265618"/>
    </source>
</evidence>
<dbReference type="InterPro" id="IPR020846">
    <property type="entry name" value="MFS_dom"/>
</dbReference>
<feature type="transmembrane region" description="Helical" evidence="2">
    <location>
        <begin position="51"/>
        <end position="70"/>
    </location>
</feature>
<evidence type="ECO:0000256" key="1">
    <source>
        <dbReference type="ARBA" id="ARBA00004141"/>
    </source>
</evidence>
<evidence type="ECO:0000256" key="2">
    <source>
        <dbReference type="SAM" id="Phobius"/>
    </source>
</evidence>
<dbReference type="PROSITE" id="PS50850">
    <property type="entry name" value="MFS"/>
    <property type="match status" value="1"/>
</dbReference>
<keyword evidence="2" id="KW-0472">Membrane</keyword>
<gene>
    <name evidence="4" type="ORF">KIPB_012098</name>
</gene>
<keyword evidence="2" id="KW-1133">Transmembrane helix</keyword>
<sequence>MSRSIPEFSPWKAGLLCTLPNVINNIDYAVFPLAMTMVGEELGIDNSYLQVLYFLPPLMGATFGLVSGLIGDRITPDRLLKLGLWVSGVSILLTSFCHTFMPLAM</sequence>
<dbReference type="GO" id="GO:0022857">
    <property type="term" value="F:transmembrane transporter activity"/>
    <property type="evidence" value="ECO:0007669"/>
    <property type="project" value="InterPro"/>
</dbReference>
<proteinExistence type="predicted"/>
<keyword evidence="5" id="KW-1185">Reference proteome</keyword>
<evidence type="ECO:0000313" key="4">
    <source>
        <dbReference type="EMBL" id="GIQ89593.1"/>
    </source>
</evidence>